<protein>
    <submittedName>
        <fullName evidence="2">Uncharacterized protein</fullName>
    </submittedName>
</protein>
<dbReference type="EMBL" id="KV878211">
    <property type="protein sequence ID" value="OJJ37071.1"/>
    <property type="molecule type" value="Genomic_DNA"/>
</dbReference>
<dbReference type="STRING" id="1073089.A0A1L9RQ64"/>
<name>A0A1L9RQ64_ASPWE</name>
<evidence type="ECO:0000313" key="2">
    <source>
        <dbReference type="EMBL" id="OJJ37071.1"/>
    </source>
</evidence>
<organism evidence="2 3">
    <name type="scientific">Aspergillus wentii DTO 134E9</name>
    <dbReference type="NCBI Taxonomy" id="1073089"/>
    <lineage>
        <taxon>Eukaryota</taxon>
        <taxon>Fungi</taxon>
        <taxon>Dikarya</taxon>
        <taxon>Ascomycota</taxon>
        <taxon>Pezizomycotina</taxon>
        <taxon>Eurotiomycetes</taxon>
        <taxon>Eurotiomycetidae</taxon>
        <taxon>Eurotiales</taxon>
        <taxon>Aspergillaceae</taxon>
        <taxon>Aspergillus</taxon>
        <taxon>Aspergillus subgen. Cremei</taxon>
    </lineage>
</organism>
<evidence type="ECO:0000313" key="3">
    <source>
        <dbReference type="Proteomes" id="UP000184383"/>
    </source>
</evidence>
<sequence>MDTPDDMLKSERRNLRQHIGLGPEPGDPPSDPPAFQPLFFIELAPPSNRGSQCRLPTCTRRIYPGELRFALNPGMRGASRYRTSSYLYHLPCFEQIADFSQIPFLDRVQPLTRNNWGLRGLNASAILDGNYMLPGGVERLVLEWKVTRGKWIDIRDGNYKESRMDADFDALLHKAGLAEYSGKLTKPPKMGEYEYHNLLYTLAPYESDGVGEEWNLFESYLDATEGAVDNPCDLSGMLGRWMEDVDTAWKTDGVDRLGEKAARALKRLSAIPHLEL</sequence>
<keyword evidence="3" id="KW-1185">Reference proteome</keyword>
<proteinExistence type="predicted"/>
<dbReference type="GeneID" id="63747747"/>
<dbReference type="OrthoDB" id="5104731at2759"/>
<reference evidence="3" key="1">
    <citation type="journal article" date="2017" name="Genome Biol.">
        <title>Comparative genomics reveals high biological diversity and specific adaptations in the industrially and medically important fungal genus Aspergillus.</title>
        <authorList>
            <person name="de Vries R.P."/>
            <person name="Riley R."/>
            <person name="Wiebenga A."/>
            <person name="Aguilar-Osorio G."/>
            <person name="Amillis S."/>
            <person name="Uchima C.A."/>
            <person name="Anderluh G."/>
            <person name="Asadollahi M."/>
            <person name="Askin M."/>
            <person name="Barry K."/>
            <person name="Battaglia E."/>
            <person name="Bayram O."/>
            <person name="Benocci T."/>
            <person name="Braus-Stromeyer S.A."/>
            <person name="Caldana C."/>
            <person name="Canovas D."/>
            <person name="Cerqueira G.C."/>
            <person name="Chen F."/>
            <person name="Chen W."/>
            <person name="Choi C."/>
            <person name="Clum A."/>
            <person name="Dos Santos R.A."/>
            <person name="Damasio A.R."/>
            <person name="Diallinas G."/>
            <person name="Emri T."/>
            <person name="Fekete E."/>
            <person name="Flipphi M."/>
            <person name="Freyberg S."/>
            <person name="Gallo A."/>
            <person name="Gournas C."/>
            <person name="Habgood R."/>
            <person name="Hainaut M."/>
            <person name="Harispe M.L."/>
            <person name="Henrissat B."/>
            <person name="Hilden K.S."/>
            <person name="Hope R."/>
            <person name="Hossain A."/>
            <person name="Karabika E."/>
            <person name="Karaffa L."/>
            <person name="Karanyi Z."/>
            <person name="Krasevec N."/>
            <person name="Kuo A."/>
            <person name="Kusch H."/>
            <person name="LaButti K."/>
            <person name="Lagendijk E.L."/>
            <person name="Lapidus A."/>
            <person name="Levasseur A."/>
            <person name="Lindquist E."/>
            <person name="Lipzen A."/>
            <person name="Logrieco A.F."/>
            <person name="MacCabe A."/>
            <person name="Maekelae M.R."/>
            <person name="Malavazi I."/>
            <person name="Melin P."/>
            <person name="Meyer V."/>
            <person name="Mielnichuk N."/>
            <person name="Miskei M."/>
            <person name="Molnar A.P."/>
            <person name="Mule G."/>
            <person name="Ngan C.Y."/>
            <person name="Orejas M."/>
            <person name="Orosz E."/>
            <person name="Ouedraogo J.P."/>
            <person name="Overkamp K.M."/>
            <person name="Park H.-S."/>
            <person name="Perrone G."/>
            <person name="Piumi F."/>
            <person name="Punt P.J."/>
            <person name="Ram A.F."/>
            <person name="Ramon A."/>
            <person name="Rauscher S."/>
            <person name="Record E."/>
            <person name="Riano-Pachon D.M."/>
            <person name="Robert V."/>
            <person name="Roehrig J."/>
            <person name="Ruller R."/>
            <person name="Salamov A."/>
            <person name="Salih N.S."/>
            <person name="Samson R.A."/>
            <person name="Sandor E."/>
            <person name="Sanguinetti M."/>
            <person name="Schuetze T."/>
            <person name="Sepcic K."/>
            <person name="Shelest E."/>
            <person name="Sherlock G."/>
            <person name="Sophianopoulou V."/>
            <person name="Squina F.M."/>
            <person name="Sun H."/>
            <person name="Susca A."/>
            <person name="Todd R.B."/>
            <person name="Tsang A."/>
            <person name="Unkles S.E."/>
            <person name="van de Wiele N."/>
            <person name="van Rossen-Uffink D."/>
            <person name="Oliveira J.V."/>
            <person name="Vesth T.C."/>
            <person name="Visser J."/>
            <person name="Yu J.-H."/>
            <person name="Zhou M."/>
            <person name="Andersen M.R."/>
            <person name="Archer D.B."/>
            <person name="Baker S.E."/>
            <person name="Benoit I."/>
            <person name="Brakhage A.A."/>
            <person name="Braus G.H."/>
            <person name="Fischer R."/>
            <person name="Frisvad J.C."/>
            <person name="Goldman G.H."/>
            <person name="Houbraken J."/>
            <person name="Oakley B."/>
            <person name="Pocsi I."/>
            <person name="Scazzocchio C."/>
            <person name="Seiboth B."/>
            <person name="vanKuyk P.A."/>
            <person name="Wortman J."/>
            <person name="Dyer P.S."/>
            <person name="Grigoriev I.V."/>
        </authorList>
    </citation>
    <scope>NUCLEOTIDE SEQUENCE [LARGE SCALE GENOMIC DNA]</scope>
    <source>
        <strain evidence="3">DTO 134E9</strain>
    </source>
</reference>
<dbReference type="RefSeq" id="XP_040690747.1">
    <property type="nucleotide sequence ID" value="XM_040831899.1"/>
</dbReference>
<feature type="compositionally biased region" description="Pro residues" evidence="1">
    <location>
        <begin position="25"/>
        <end position="34"/>
    </location>
</feature>
<dbReference type="VEuPathDB" id="FungiDB:ASPWEDRAFT_181982"/>
<dbReference type="AlphaFoldDB" id="A0A1L9RQ64"/>
<dbReference type="Proteomes" id="UP000184383">
    <property type="component" value="Unassembled WGS sequence"/>
</dbReference>
<accession>A0A1L9RQ64</accession>
<feature type="region of interest" description="Disordered" evidence="1">
    <location>
        <begin position="1"/>
        <end position="34"/>
    </location>
</feature>
<gene>
    <name evidence="2" type="ORF">ASPWEDRAFT_181982</name>
</gene>
<evidence type="ECO:0000256" key="1">
    <source>
        <dbReference type="SAM" id="MobiDB-lite"/>
    </source>
</evidence>
<feature type="compositionally biased region" description="Basic and acidic residues" evidence="1">
    <location>
        <begin position="1"/>
        <end position="14"/>
    </location>
</feature>